<dbReference type="KEGG" id="acae:HYG86_06165"/>
<reference evidence="2 3" key="1">
    <citation type="submission" date="2020-07" db="EMBL/GenBank/DDBJ databases">
        <title>Alkalicella. sp. LB2 genome.</title>
        <authorList>
            <person name="Postec A."/>
            <person name="Quemeneur M."/>
        </authorList>
    </citation>
    <scope>NUCLEOTIDE SEQUENCE [LARGE SCALE GENOMIC DNA]</scope>
    <source>
        <strain evidence="2 3">LB2</strain>
    </source>
</reference>
<dbReference type="RefSeq" id="WP_213168034.1">
    <property type="nucleotide sequence ID" value="NZ_CP058559.1"/>
</dbReference>
<dbReference type="EMBL" id="CP058559">
    <property type="protein sequence ID" value="QNO14384.1"/>
    <property type="molecule type" value="Genomic_DNA"/>
</dbReference>
<proteinExistence type="predicted"/>
<keyword evidence="1" id="KW-0812">Transmembrane</keyword>
<keyword evidence="1" id="KW-0472">Membrane</keyword>
<evidence type="ECO:0000313" key="3">
    <source>
        <dbReference type="Proteomes" id="UP000516160"/>
    </source>
</evidence>
<sequence>MAILLAFFTFAIPIVGKKYYKIIQGVGAVIWLVLLISVNPSFPAEHLLNISLYFIPSWVLGSLFSLALLNEKYKNTNC</sequence>
<feature type="transmembrane region" description="Helical" evidence="1">
    <location>
        <begin position="50"/>
        <end position="69"/>
    </location>
</feature>
<accession>A0A7G9W6S2</accession>
<dbReference type="AlphaFoldDB" id="A0A7G9W6S2"/>
<dbReference type="Proteomes" id="UP000516160">
    <property type="component" value="Chromosome"/>
</dbReference>
<feature type="transmembrane region" description="Helical" evidence="1">
    <location>
        <begin position="20"/>
        <end position="38"/>
    </location>
</feature>
<protein>
    <submittedName>
        <fullName evidence="2">Uncharacterized protein</fullName>
    </submittedName>
</protein>
<name>A0A7G9W6S2_ALKCA</name>
<organism evidence="2 3">
    <name type="scientific">Alkalicella caledoniensis</name>
    <dbReference type="NCBI Taxonomy" id="2731377"/>
    <lineage>
        <taxon>Bacteria</taxon>
        <taxon>Bacillati</taxon>
        <taxon>Bacillota</taxon>
        <taxon>Clostridia</taxon>
        <taxon>Eubacteriales</taxon>
        <taxon>Proteinivoracaceae</taxon>
        <taxon>Alkalicella</taxon>
    </lineage>
</organism>
<evidence type="ECO:0000313" key="2">
    <source>
        <dbReference type="EMBL" id="QNO14384.1"/>
    </source>
</evidence>
<gene>
    <name evidence="2" type="ORF">HYG86_06165</name>
</gene>
<evidence type="ECO:0000256" key="1">
    <source>
        <dbReference type="SAM" id="Phobius"/>
    </source>
</evidence>
<keyword evidence="1" id="KW-1133">Transmembrane helix</keyword>
<keyword evidence="3" id="KW-1185">Reference proteome</keyword>